<organism evidence="2 3">
    <name type="scientific">Ameca splendens</name>
    <dbReference type="NCBI Taxonomy" id="208324"/>
    <lineage>
        <taxon>Eukaryota</taxon>
        <taxon>Metazoa</taxon>
        <taxon>Chordata</taxon>
        <taxon>Craniata</taxon>
        <taxon>Vertebrata</taxon>
        <taxon>Euteleostomi</taxon>
        <taxon>Actinopterygii</taxon>
        <taxon>Neopterygii</taxon>
        <taxon>Teleostei</taxon>
        <taxon>Neoteleostei</taxon>
        <taxon>Acanthomorphata</taxon>
        <taxon>Ovalentaria</taxon>
        <taxon>Atherinomorphae</taxon>
        <taxon>Cyprinodontiformes</taxon>
        <taxon>Goodeidae</taxon>
        <taxon>Ameca</taxon>
    </lineage>
</organism>
<keyword evidence="3" id="KW-1185">Reference proteome</keyword>
<sequence length="128" mass="14286">MNKKTKLKHDQEKSKRMIQNLSNHDRVGGGVLGRRARDKNQGVEADRGVETVEAGGKGENKEASRDVETLAAGDEGNDWGSAEQSRRPSGRQIRRSTMERRGPSRNTVEPWRLGVRLGVHGAWESLRD</sequence>
<protein>
    <submittedName>
        <fullName evidence="2">Uncharacterized protein</fullName>
    </submittedName>
</protein>
<comment type="caution">
    <text evidence="2">The sequence shown here is derived from an EMBL/GenBank/DDBJ whole genome shotgun (WGS) entry which is preliminary data.</text>
</comment>
<feature type="compositionally biased region" description="Basic and acidic residues" evidence="1">
    <location>
        <begin position="38"/>
        <end position="68"/>
    </location>
</feature>
<reference evidence="2 3" key="1">
    <citation type="submission" date="2021-06" db="EMBL/GenBank/DDBJ databases">
        <authorList>
            <person name="Palmer J.M."/>
        </authorList>
    </citation>
    <scope>NUCLEOTIDE SEQUENCE [LARGE SCALE GENOMIC DNA]</scope>
    <source>
        <strain evidence="2 3">AS_MEX2019</strain>
        <tissue evidence="2">Muscle</tissue>
    </source>
</reference>
<accession>A0ABV0ZAI2</accession>
<dbReference type="Proteomes" id="UP001469553">
    <property type="component" value="Unassembled WGS sequence"/>
</dbReference>
<name>A0ABV0ZAI2_9TELE</name>
<evidence type="ECO:0000313" key="3">
    <source>
        <dbReference type="Proteomes" id="UP001469553"/>
    </source>
</evidence>
<feature type="region of interest" description="Disordered" evidence="1">
    <location>
        <begin position="1"/>
        <end position="109"/>
    </location>
</feature>
<evidence type="ECO:0000256" key="1">
    <source>
        <dbReference type="SAM" id="MobiDB-lite"/>
    </source>
</evidence>
<evidence type="ECO:0000313" key="2">
    <source>
        <dbReference type="EMBL" id="MEQ2302902.1"/>
    </source>
</evidence>
<dbReference type="EMBL" id="JAHRIP010057115">
    <property type="protein sequence ID" value="MEQ2302902.1"/>
    <property type="molecule type" value="Genomic_DNA"/>
</dbReference>
<proteinExistence type="predicted"/>
<gene>
    <name evidence="2" type="ORF">AMECASPLE_011403</name>
</gene>